<feature type="compositionally biased region" description="Polar residues" evidence="2">
    <location>
        <begin position="346"/>
        <end position="355"/>
    </location>
</feature>
<evidence type="ECO:0000313" key="4">
    <source>
        <dbReference type="EMBL" id="KAF7193818.1"/>
    </source>
</evidence>
<accession>A0A8H6RMG7</accession>
<reference evidence="4" key="1">
    <citation type="submission" date="2020-04" db="EMBL/GenBank/DDBJ databases">
        <title>Draft genome resource of the tomato pathogen Pseudocercospora fuligena.</title>
        <authorList>
            <person name="Zaccaron A."/>
        </authorList>
    </citation>
    <scope>NUCLEOTIDE SEQUENCE</scope>
    <source>
        <strain evidence="4">PF001</strain>
    </source>
</reference>
<dbReference type="EMBL" id="JABCIY010000071">
    <property type="protein sequence ID" value="KAF7193818.1"/>
    <property type="molecule type" value="Genomic_DNA"/>
</dbReference>
<organism evidence="4 5">
    <name type="scientific">Pseudocercospora fuligena</name>
    <dbReference type="NCBI Taxonomy" id="685502"/>
    <lineage>
        <taxon>Eukaryota</taxon>
        <taxon>Fungi</taxon>
        <taxon>Dikarya</taxon>
        <taxon>Ascomycota</taxon>
        <taxon>Pezizomycotina</taxon>
        <taxon>Dothideomycetes</taxon>
        <taxon>Dothideomycetidae</taxon>
        <taxon>Mycosphaerellales</taxon>
        <taxon>Mycosphaerellaceae</taxon>
        <taxon>Pseudocercospora</taxon>
    </lineage>
</organism>
<dbReference type="GO" id="GO:0000981">
    <property type="term" value="F:DNA-binding transcription factor activity, RNA polymerase II-specific"/>
    <property type="evidence" value="ECO:0007669"/>
    <property type="project" value="InterPro"/>
</dbReference>
<dbReference type="PROSITE" id="PS00463">
    <property type="entry name" value="ZN2_CY6_FUNGAL_1"/>
    <property type="match status" value="1"/>
</dbReference>
<feature type="domain" description="Zn(2)-C6 fungal-type" evidence="3">
    <location>
        <begin position="496"/>
        <end position="527"/>
    </location>
</feature>
<name>A0A8H6RMG7_9PEZI</name>
<keyword evidence="5" id="KW-1185">Reference proteome</keyword>
<feature type="region of interest" description="Disordered" evidence="2">
    <location>
        <begin position="529"/>
        <end position="569"/>
    </location>
</feature>
<evidence type="ECO:0000259" key="3">
    <source>
        <dbReference type="PROSITE" id="PS50048"/>
    </source>
</evidence>
<gene>
    <name evidence="4" type="ORF">HII31_04887</name>
</gene>
<feature type="compositionally biased region" description="Polar residues" evidence="2">
    <location>
        <begin position="545"/>
        <end position="569"/>
    </location>
</feature>
<dbReference type="AlphaFoldDB" id="A0A8H6RMG7"/>
<dbReference type="Proteomes" id="UP000660729">
    <property type="component" value="Unassembled WGS sequence"/>
</dbReference>
<protein>
    <submittedName>
        <fullName evidence="4">Multidrug resistance regulator 1</fullName>
    </submittedName>
</protein>
<feature type="region of interest" description="Disordered" evidence="2">
    <location>
        <begin position="302"/>
        <end position="415"/>
    </location>
</feature>
<proteinExistence type="predicted"/>
<dbReference type="PROSITE" id="PS50048">
    <property type="entry name" value="ZN2_CY6_FUNGAL_2"/>
    <property type="match status" value="1"/>
</dbReference>
<dbReference type="GO" id="GO:0008270">
    <property type="term" value="F:zinc ion binding"/>
    <property type="evidence" value="ECO:0007669"/>
    <property type="project" value="InterPro"/>
</dbReference>
<dbReference type="SMART" id="SM00066">
    <property type="entry name" value="GAL4"/>
    <property type="match status" value="1"/>
</dbReference>
<dbReference type="Gene3D" id="4.10.240.10">
    <property type="entry name" value="Zn(2)-C6 fungal-type DNA-binding domain"/>
    <property type="match status" value="1"/>
</dbReference>
<comment type="caution">
    <text evidence="4">The sequence shown here is derived from an EMBL/GenBank/DDBJ whole genome shotgun (WGS) entry which is preliminary data.</text>
</comment>
<evidence type="ECO:0000256" key="2">
    <source>
        <dbReference type="SAM" id="MobiDB-lite"/>
    </source>
</evidence>
<feature type="compositionally biased region" description="Polar residues" evidence="2">
    <location>
        <begin position="400"/>
        <end position="415"/>
    </location>
</feature>
<sequence length="569" mass="60778">MARVSFGSRAGSMSDYNGGNVNVNVFSQPVATGPFDSLDALSEALKSVLNSAADNAAIQCSTVELRLSLNAVIPLVRPWIGPYAEGGDHDLPHEFKSGFFDTSTSEPSTEQGPQHPKAPVSAIINIVDPRGSQIVQRAASRGIQQVVEAIDGFRYSFNNAWAAKDGEGSRFSYICQDSMQNKDRHANGYTRVLKHLKDPNGAERGPRKPTYDCKGSISVKFSTNRQSCDVYYRHLAIHETVAARKGAVRTSSGGGRRTTTSWTKVPQGAAATMNNVRQVGGISATLQAEEYASSALAIAESPAPGTAATSNMSRPLKRKRTPPPPPPAPVNRNPSKPLSLADLLRQSDTAQTSAPSFEVEPPRFSNKPAPVAYDLPSWQTPPPSLTKAPSDLPYPLPYQPQRTQASQTPMSAKPATASQRAAMNATAPQQKVYQQFKLGAPSPNPPSAQGLFTTMKPTPNASAGSLPWPAESYNTPQHPPGPTQFAKYVAPRAKQSCTNCRFAKMRCDEGQPCGSCVKKGRGNECAYEQPRAAPAQATPLPNAAFQHQGQASNVAQGTSQSWSHPSGST</sequence>
<dbReference type="OrthoDB" id="3251668at2759"/>
<dbReference type="SUPFAM" id="SSF57701">
    <property type="entry name" value="Zn2/Cys6 DNA-binding domain"/>
    <property type="match status" value="1"/>
</dbReference>
<dbReference type="CDD" id="cd00067">
    <property type="entry name" value="GAL4"/>
    <property type="match status" value="1"/>
</dbReference>
<keyword evidence="1" id="KW-0539">Nucleus</keyword>
<evidence type="ECO:0000256" key="1">
    <source>
        <dbReference type="ARBA" id="ARBA00023242"/>
    </source>
</evidence>
<dbReference type="Pfam" id="PF00172">
    <property type="entry name" value="Zn_clus"/>
    <property type="match status" value="1"/>
</dbReference>
<dbReference type="InterPro" id="IPR001138">
    <property type="entry name" value="Zn2Cys6_DnaBD"/>
</dbReference>
<dbReference type="InterPro" id="IPR036864">
    <property type="entry name" value="Zn2-C6_fun-type_DNA-bd_sf"/>
</dbReference>
<evidence type="ECO:0000313" key="5">
    <source>
        <dbReference type="Proteomes" id="UP000660729"/>
    </source>
</evidence>